<sequence>MQAKSAWPTHGWETTMIKPLALSLSLLLMPAAADAQYKNYEVTPTGRCGAQGTYGNQNFQIDCSGNSRSGQIGGRRPGVRSERPSSVRRGSTGATQSRCFVDGNGNSFCQ</sequence>
<feature type="signal peptide" evidence="2">
    <location>
        <begin position="1"/>
        <end position="35"/>
    </location>
</feature>
<evidence type="ECO:0000313" key="3">
    <source>
        <dbReference type="EMBL" id="OLP61035.1"/>
    </source>
</evidence>
<gene>
    <name evidence="3" type="ORF">BJF93_02960</name>
</gene>
<keyword evidence="4" id="KW-1185">Reference proteome</keyword>
<feature type="chain" id="PRO_5012050890" evidence="2">
    <location>
        <begin position="36"/>
        <end position="110"/>
    </location>
</feature>
<reference evidence="3 4" key="1">
    <citation type="submission" date="2016-09" db="EMBL/GenBank/DDBJ databases">
        <title>Rhizobium sp. nov., a novel species isolated from the rice rhizosphere.</title>
        <authorList>
            <person name="Zhao J."/>
            <person name="Zhang X."/>
        </authorList>
    </citation>
    <scope>NUCLEOTIDE SEQUENCE [LARGE SCALE GENOMIC DNA]</scope>
    <source>
        <strain evidence="3 4">1.7048</strain>
    </source>
</reference>
<feature type="compositionally biased region" description="Polar residues" evidence="1">
    <location>
        <begin position="88"/>
        <end position="110"/>
    </location>
</feature>
<accession>A0A1Q9AZB4</accession>
<comment type="caution">
    <text evidence="3">The sequence shown here is derived from an EMBL/GenBank/DDBJ whole genome shotgun (WGS) entry which is preliminary data.</text>
</comment>
<protein>
    <submittedName>
        <fullName evidence="3">Uncharacterized protein</fullName>
    </submittedName>
</protein>
<name>A0A1Q9AZB4_9HYPH</name>
<proteinExistence type="predicted"/>
<evidence type="ECO:0000256" key="1">
    <source>
        <dbReference type="SAM" id="MobiDB-lite"/>
    </source>
</evidence>
<organism evidence="3 4">
    <name type="scientific">Xaviernesmea oryzae</name>
    <dbReference type="NCBI Taxonomy" id="464029"/>
    <lineage>
        <taxon>Bacteria</taxon>
        <taxon>Pseudomonadati</taxon>
        <taxon>Pseudomonadota</taxon>
        <taxon>Alphaproteobacteria</taxon>
        <taxon>Hyphomicrobiales</taxon>
        <taxon>Rhizobiaceae</taxon>
        <taxon>Rhizobium/Agrobacterium group</taxon>
        <taxon>Xaviernesmea</taxon>
    </lineage>
</organism>
<dbReference type="EMBL" id="MKIP01000034">
    <property type="protein sequence ID" value="OLP61035.1"/>
    <property type="molecule type" value="Genomic_DNA"/>
</dbReference>
<evidence type="ECO:0000256" key="2">
    <source>
        <dbReference type="SAM" id="SignalP"/>
    </source>
</evidence>
<feature type="region of interest" description="Disordered" evidence="1">
    <location>
        <begin position="65"/>
        <end position="110"/>
    </location>
</feature>
<keyword evidence="2" id="KW-0732">Signal</keyword>
<dbReference type="AlphaFoldDB" id="A0A1Q9AZB4"/>
<evidence type="ECO:0000313" key="4">
    <source>
        <dbReference type="Proteomes" id="UP000186364"/>
    </source>
</evidence>
<dbReference type="Proteomes" id="UP000186364">
    <property type="component" value="Unassembled WGS sequence"/>
</dbReference>